<dbReference type="GO" id="GO:0016757">
    <property type="term" value="F:glycosyltransferase activity"/>
    <property type="evidence" value="ECO:0007669"/>
    <property type="project" value="UniProtKB-KW"/>
</dbReference>
<name>A0ABV5LNC4_9ACTN</name>
<protein>
    <submittedName>
        <fullName evidence="6">Glycosyltransferase family 2 protein</fullName>
        <ecNumber evidence="6">2.4.-.-</ecNumber>
    </submittedName>
</protein>
<evidence type="ECO:0000256" key="2">
    <source>
        <dbReference type="ARBA" id="ARBA00006739"/>
    </source>
</evidence>
<dbReference type="PANTHER" id="PTHR43179">
    <property type="entry name" value="RHAMNOSYLTRANSFERASE WBBL"/>
    <property type="match status" value="1"/>
</dbReference>
<sequence>MIAVLTIVAGRHDHLRGQLAGLARSRRRADLHVVVAMGDAGVAGVVAEFTAGSTAGRTIVVDVPVLDGELPLARARNTAARTAIGAGADLLVLLDVDCVPDAELLDAYARAATGPLVRGEGPALLCGAVTYLPPALDPPHYDRAELVARPHPARPDLPAGQVRAATADERWLFWSLSFAVTAADLERLGGFCEEYTGYGAEDTDLAAVLQQQGGTLFWVGGAHAFHQHHPTSRPPVQHLHAIVRNATVFHRRWGWFPMEGWLTAFRELGLADYDAASSTWSVRSAAPATTSR</sequence>
<dbReference type="Proteomes" id="UP001589748">
    <property type="component" value="Unassembled WGS sequence"/>
</dbReference>
<dbReference type="RefSeq" id="WP_380140239.1">
    <property type="nucleotide sequence ID" value="NZ_JBHLUI010000012.1"/>
</dbReference>
<dbReference type="InterPro" id="IPR027791">
    <property type="entry name" value="Galactosyl_T_C"/>
</dbReference>
<dbReference type="PANTHER" id="PTHR43179:SF12">
    <property type="entry name" value="GALACTOFURANOSYLTRANSFERASE GLFT2"/>
    <property type="match status" value="1"/>
</dbReference>
<dbReference type="EC" id="2.4.-.-" evidence="6"/>
<evidence type="ECO:0000256" key="1">
    <source>
        <dbReference type="ARBA" id="ARBA00004776"/>
    </source>
</evidence>
<accession>A0ABV5LNC4</accession>
<dbReference type="Pfam" id="PF02709">
    <property type="entry name" value="Glyco_transf_7C"/>
    <property type="match status" value="1"/>
</dbReference>
<comment type="similarity">
    <text evidence="2">Belongs to the glycosyltransferase 2 family.</text>
</comment>
<keyword evidence="4 6" id="KW-0808">Transferase</keyword>
<evidence type="ECO:0000256" key="4">
    <source>
        <dbReference type="ARBA" id="ARBA00022679"/>
    </source>
</evidence>
<evidence type="ECO:0000256" key="3">
    <source>
        <dbReference type="ARBA" id="ARBA00022676"/>
    </source>
</evidence>
<organism evidence="6 7">
    <name type="scientific">Kineococcus gynurae</name>
    <dbReference type="NCBI Taxonomy" id="452979"/>
    <lineage>
        <taxon>Bacteria</taxon>
        <taxon>Bacillati</taxon>
        <taxon>Actinomycetota</taxon>
        <taxon>Actinomycetes</taxon>
        <taxon>Kineosporiales</taxon>
        <taxon>Kineosporiaceae</taxon>
        <taxon>Kineococcus</taxon>
    </lineage>
</organism>
<evidence type="ECO:0000259" key="5">
    <source>
        <dbReference type="Pfam" id="PF02709"/>
    </source>
</evidence>
<keyword evidence="7" id="KW-1185">Reference proteome</keyword>
<evidence type="ECO:0000313" key="6">
    <source>
        <dbReference type="EMBL" id="MFB9375600.1"/>
    </source>
</evidence>
<keyword evidence="3 6" id="KW-0328">Glycosyltransferase</keyword>
<dbReference type="InterPro" id="IPR029044">
    <property type="entry name" value="Nucleotide-diphossugar_trans"/>
</dbReference>
<comment type="caution">
    <text evidence="6">The sequence shown here is derived from an EMBL/GenBank/DDBJ whole genome shotgun (WGS) entry which is preliminary data.</text>
</comment>
<dbReference type="Gene3D" id="3.90.550.10">
    <property type="entry name" value="Spore Coat Polysaccharide Biosynthesis Protein SpsA, Chain A"/>
    <property type="match status" value="1"/>
</dbReference>
<feature type="domain" description="Galactosyltransferase C-terminal" evidence="5">
    <location>
        <begin position="175"/>
        <end position="226"/>
    </location>
</feature>
<dbReference type="SUPFAM" id="SSF53448">
    <property type="entry name" value="Nucleotide-diphospho-sugar transferases"/>
    <property type="match status" value="1"/>
</dbReference>
<proteinExistence type="inferred from homology"/>
<dbReference type="EMBL" id="JBHMDM010000001">
    <property type="protein sequence ID" value="MFB9375600.1"/>
    <property type="molecule type" value="Genomic_DNA"/>
</dbReference>
<reference evidence="6 7" key="1">
    <citation type="submission" date="2024-09" db="EMBL/GenBank/DDBJ databases">
        <authorList>
            <person name="Sun Q."/>
            <person name="Mori K."/>
        </authorList>
    </citation>
    <scope>NUCLEOTIDE SEQUENCE [LARGE SCALE GENOMIC DNA]</scope>
    <source>
        <strain evidence="6 7">TISTR 1856</strain>
    </source>
</reference>
<gene>
    <name evidence="6" type="ORF">ACFFVI_01335</name>
</gene>
<evidence type="ECO:0000313" key="7">
    <source>
        <dbReference type="Proteomes" id="UP001589748"/>
    </source>
</evidence>
<comment type="pathway">
    <text evidence="1">Cell wall biogenesis; cell wall polysaccharide biosynthesis.</text>
</comment>